<reference evidence="2" key="1">
    <citation type="submission" date="2021-01" db="EMBL/GenBank/DDBJ databases">
        <authorList>
            <person name="Kaushik A."/>
        </authorList>
    </citation>
    <scope>NUCLEOTIDE SEQUENCE</scope>
    <source>
        <strain evidence="2">AG5</strain>
    </source>
</reference>
<dbReference type="Proteomes" id="UP000663827">
    <property type="component" value="Unassembled WGS sequence"/>
</dbReference>
<dbReference type="AlphaFoldDB" id="A0A8H3E848"/>
<protein>
    <submittedName>
        <fullName evidence="2">Uncharacterized protein</fullName>
    </submittedName>
</protein>
<proteinExistence type="predicted"/>
<comment type="caution">
    <text evidence="2">The sequence shown here is derived from an EMBL/GenBank/DDBJ whole genome shotgun (WGS) entry which is preliminary data.</text>
</comment>
<sequence length="310" mass="32731">MPPTSRHKSAKSASKVEEVTDGIANIKIRPKSSATKAESAPQESPADKLRNSMVTINEVSQTLSSAVKSGWKLGSEGDTEWPLEKINKAMGPVPGALTNLRVVYKEQGRTDKLVDVERAALGVVSKLNGLKIYPVVLDLLGEIRTGILSLFGVEETEERPKSRAARSKAPVQQTHLNLLRLPAFPSSAAPTQSLQVALATFQAHSIKAVLATLTNAHLEELYSLLTSPEFTLTRSPPTSGVLPADQLSALYVGAFQALAASAVLSPPPAPAPTTTTTRSTRAPSVTRKTSGSSKSAPAKSGPGPEELAFL</sequence>
<name>A0A8H3E848_9AGAM</name>
<feature type="region of interest" description="Disordered" evidence="1">
    <location>
        <begin position="264"/>
        <end position="310"/>
    </location>
</feature>
<gene>
    <name evidence="2" type="ORF">RDB_LOCUS147780</name>
</gene>
<evidence type="ECO:0000256" key="1">
    <source>
        <dbReference type="SAM" id="MobiDB-lite"/>
    </source>
</evidence>
<feature type="compositionally biased region" description="Basic residues" evidence="1">
    <location>
        <begin position="1"/>
        <end position="10"/>
    </location>
</feature>
<evidence type="ECO:0000313" key="2">
    <source>
        <dbReference type="EMBL" id="CAE7208367.1"/>
    </source>
</evidence>
<organism evidence="2 3">
    <name type="scientific">Rhizoctonia solani</name>
    <dbReference type="NCBI Taxonomy" id="456999"/>
    <lineage>
        <taxon>Eukaryota</taxon>
        <taxon>Fungi</taxon>
        <taxon>Dikarya</taxon>
        <taxon>Basidiomycota</taxon>
        <taxon>Agaricomycotina</taxon>
        <taxon>Agaricomycetes</taxon>
        <taxon>Cantharellales</taxon>
        <taxon>Ceratobasidiaceae</taxon>
        <taxon>Rhizoctonia</taxon>
    </lineage>
</organism>
<accession>A0A8H3E848</accession>
<feature type="region of interest" description="Disordered" evidence="1">
    <location>
        <begin position="1"/>
        <end position="50"/>
    </location>
</feature>
<feature type="compositionally biased region" description="Low complexity" evidence="1">
    <location>
        <begin position="272"/>
        <end position="304"/>
    </location>
</feature>
<evidence type="ECO:0000313" key="3">
    <source>
        <dbReference type="Proteomes" id="UP000663827"/>
    </source>
</evidence>
<feature type="non-terminal residue" evidence="2">
    <location>
        <position position="1"/>
    </location>
</feature>
<dbReference type="EMBL" id="CAJNJQ010004107">
    <property type="protein sequence ID" value="CAE7208367.1"/>
    <property type="molecule type" value="Genomic_DNA"/>
</dbReference>